<proteinExistence type="predicted"/>
<evidence type="ECO:0008006" key="4">
    <source>
        <dbReference type="Google" id="ProtNLM"/>
    </source>
</evidence>
<dbReference type="SUPFAM" id="SSF63825">
    <property type="entry name" value="YWTD domain"/>
    <property type="match status" value="1"/>
</dbReference>
<keyword evidence="1" id="KW-0472">Membrane</keyword>
<keyword evidence="1" id="KW-0812">Transmembrane</keyword>
<evidence type="ECO:0000313" key="2">
    <source>
        <dbReference type="EMBL" id="OGL96598.1"/>
    </source>
</evidence>
<dbReference type="STRING" id="1802421.A2318_02900"/>
<protein>
    <recommendedName>
        <fullName evidence="4">PPM-type phosphatase domain-containing protein</fullName>
    </recommendedName>
</protein>
<dbReference type="EMBL" id="MGFD01000064">
    <property type="protein sequence ID" value="OGL96598.1"/>
    <property type="molecule type" value="Genomic_DNA"/>
</dbReference>
<name>A0A1F7W2I4_9BACT</name>
<dbReference type="Proteomes" id="UP000177331">
    <property type="component" value="Unassembled WGS sequence"/>
</dbReference>
<gene>
    <name evidence="2" type="ORF">A2318_02900</name>
</gene>
<evidence type="ECO:0000313" key="3">
    <source>
        <dbReference type="Proteomes" id="UP000177331"/>
    </source>
</evidence>
<dbReference type="AlphaFoldDB" id="A0A1F7W2I4"/>
<feature type="transmembrane region" description="Helical" evidence="1">
    <location>
        <begin position="367"/>
        <end position="386"/>
    </location>
</feature>
<dbReference type="Gene3D" id="2.120.10.30">
    <property type="entry name" value="TolB, C-terminal domain"/>
    <property type="match status" value="1"/>
</dbReference>
<sequence length="737" mass="82537">MVPFLKAAQYEPKSPNEHVEGVSVILPLEGRSGYVFVLAYLGKKNPDNEILLQLLSDHTHRLAGSFGKDANAQHRFEQFLGALNETISQTVREGRFSVPIQNFHAIVGIICEDRMFLSGTGELSALFLHRKPSQRYQVFNLFRGIQTEQSLPTWEKPFAVVLDGDLEDGDVFCVSQKDLQRFISTDDLNSILTALPPKSATEKIRQYFGANDGLLLLIIKAESAISMVPESYAKPLSDVSIDSFVRGQDETSRLLDDQKPDLVGFFKMHTLFFFKKLTERSRILTDLQRGEPRRKILFKLLLSVGHNLWKTIRHTFKGISFATTTLIHKERRTSFLQSIPTIPARIKQIWLVQIQRFKSLPNRTKRFVLLFVGLLLILVIGLTLLSRMRSASETQKQFEQKISTIQDVIDRAGGAMIYRDENQARTLYQQATSLIQQIPITKPTDQDAVNKLTKNIETAMNELRHVVTIPNPALLAKLDTGSAEQKGVRMVRSGALFYAIDASQIIWQIDPATKQTKTLSPNPISTEPIVDVSEEDGHIFALSRGNQIYDINVKTAEVSTVSITHSSNDAIVSLLAYASRLYVLRQSANNTDAEIIKFTKSSTGYGSGTSWISSKTKALQNPRALTIDGSLYVLYGTENVSRFQNGAEVGWQLGIVEPVLTEPTRIWTDANSAFLYILEPISKRLIVYNKATGAFVTQYTSETFTALADVLVDEKTQTIYLLSGADIYTISAGHLKH</sequence>
<comment type="caution">
    <text evidence="2">The sequence shown here is derived from an EMBL/GenBank/DDBJ whole genome shotgun (WGS) entry which is preliminary data.</text>
</comment>
<dbReference type="InterPro" id="IPR011042">
    <property type="entry name" value="6-blade_b-propeller_TolB-like"/>
</dbReference>
<keyword evidence="1" id="KW-1133">Transmembrane helix</keyword>
<evidence type="ECO:0000256" key="1">
    <source>
        <dbReference type="SAM" id="Phobius"/>
    </source>
</evidence>
<organism evidence="2 3">
    <name type="scientific">Candidatus Uhrbacteria bacterium RIFOXYB2_FULL_45_11</name>
    <dbReference type="NCBI Taxonomy" id="1802421"/>
    <lineage>
        <taxon>Bacteria</taxon>
        <taxon>Candidatus Uhriibacteriota</taxon>
    </lineage>
</organism>
<reference evidence="2 3" key="1">
    <citation type="journal article" date="2016" name="Nat. Commun.">
        <title>Thousands of microbial genomes shed light on interconnected biogeochemical processes in an aquifer system.</title>
        <authorList>
            <person name="Anantharaman K."/>
            <person name="Brown C.T."/>
            <person name="Hug L.A."/>
            <person name="Sharon I."/>
            <person name="Castelle C.J."/>
            <person name="Probst A.J."/>
            <person name="Thomas B.C."/>
            <person name="Singh A."/>
            <person name="Wilkins M.J."/>
            <person name="Karaoz U."/>
            <person name="Brodie E.L."/>
            <person name="Williams K.H."/>
            <person name="Hubbard S.S."/>
            <person name="Banfield J.F."/>
        </authorList>
    </citation>
    <scope>NUCLEOTIDE SEQUENCE [LARGE SCALE GENOMIC DNA]</scope>
</reference>
<accession>A0A1F7W2I4</accession>